<protein>
    <recommendedName>
        <fullName evidence="16">Cyclin-dependent kinase 2 homolog</fullName>
        <ecNumber evidence="4">2.7.11.22</ecNumber>
        <ecNumber evidence="3">2.7.11.23</ecNumber>
    </recommendedName>
    <alternativeName>
        <fullName evidence="17">Cell division control protein 2 homolog</fullName>
    </alternativeName>
    <alternativeName>
        <fullName evidence="18">cdc2-related kinase 2</fullName>
    </alternativeName>
</protein>
<evidence type="ECO:0000256" key="22">
    <source>
        <dbReference type="PROSITE-ProRule" id="PRU10141"/>
    </source>
</evidence>
<keyword evidence="12 22" id="KW-0067">ATP-binding</keyword>
<keyword evidence="8" id="KW-0808">Transferase</keyword>
<comment type="subcellular location">
    <subcellularLocation>
        <location evidence="1">Nucleus</location>
    </subcellularLocation>
</comment>
<dbReference type="InterPro" id="IPR000719">
    <property type="entry name" value="Prot_kinase_dom"/>
</dbReference>
<evidence type="ECO:0000313" key="26">
    <source>
        <dbReference type="Proteomes" id="UP000689195"/>
    </source>
</evidence>
<feature type="region of interest" description="Disordered" evidence="23">
    <location>
        <begin position="477"/>
        <end position="501"/>
    </location>
</feature>
<evidence type="ECO:0000256" key="20">
    <source>
        <dbReference type="ARBA" id="ARBA00048367"/>
    </source>
</evidence>
<dbReference type="InterPro" id="IPR017441">
    <property type="entry name" value="Protein_kinase_ATP_BS"/>
</dbReference>
<feature type="binding site" evidence="22">
    <location>
        <position position="43"/>
    </location>
    <ligand>
        <name>ATP</name>
        <dbReference type="ChEBI" id="CHEBI:30616"/>
    </ligand>
</feature>
<evidence type="ECO:0000256" key="19">
    <source>
        <dbReference type="ARBA" id="ARBA00047811"/>
    </source>
</evidence>
<evidence type="ECO:0000256" key="10">
    <source>
        <dbReference type="ARBA" id="ARBA00022776"/>
    </source>
</evidence>
<evidence type="ECO:0000256" key="23">
    <source>
        <dbReference type="SAM" id="MobiDB-lite"/>
    </source>
</evidence>
<dbReference type="GO" id="GO:0007095">
    <property type="term" value="P:mitotic G2 DNA damage checkpoint signaling"/>
    <property type="evidence" value="ECO:0007669"/>
    <property type="project" value="TreeGrafter"/>
</dbReference>
<evidence type="ECO:0000256" key="3">
    <source>
        <dbReference type="ARBA" id="ARBA00012409"/>
    </source>
</evidence>
<evidence type="ECO:0000256" key="21">
    <source>
        <dbReference type="ARBA" id="ARBA00049280"/>
    </source>
</evidence>
<dbReference type="EMBL" id="CAJJDO010000052">
    <property type="protein sequence ID" value="CAD8170061.1"/>
    <property type="molecule type" value="Genomic_DNA"/>
</dbReference>
<evidence type="ECO:0000256" key="15">
    <source>
        <dbReference type="ARBA" id="ARBA00038543"/>
    </source>
</evidence>
<evidence type="ECO:0000256" key="2">
    <source>
        <dbReference type="ARBA" id="ARBA00006485"/>
    </source>
</evidence>
<dbReference type="GO" id="GO:0004693">
    <property type="term" value="F:cyclin-dependent protein serine/threonine kinase activity"/>
    <property type="evidence" value="ECO:0007669"/>
    <property type="project" value="UniProtKB-EC"/>
</dbReference>
<keyword evidence="13" id="KW-0539">Nucleus</keyword>
<evidence type="ECO:0000259" key="24">
    <source>
        <dbReference type="PROSITE" id="PS50011"/>
    </source>
</evidence>
<evidence type="ECO:0000256" key="9">
    <source>
        <dbReference type="ARBA" id="ARBA00022741"/>
    </source>
</evidence>
<dbReference type="PANTHER" id="PTHR24056:SF334">
    <property type="entry name" value="CYCLIN-DEPENDENT KINASE 1"/>
    <property type="match status" value="1"/>
</dbReference>
<evidence type="ECO:0000256" key="7">
    <source>
        <dbReference type="ARBA" id="ARBA00022618"/>
    </source>
</evidence>
<keyword evidence="11" id="KW-0418">Kinase</keyword>
<evidence type="ECO:0000256" key="17">
    <source>
        <dbReference type="ARBA" id="ARBA00041902"/>
    </source>
</evidence>
<evidence type="ECO:0000256" key="11">
    <source>
        <dbReference type="ARBA" id="ARBA00022777"/>
    </source>
</evidence>
<evidence type="ECO:0000256" key="5">
    <source>
        <dbReference type="ARBA" id="ARBA00022527"/>
    </source>
</evidence>
<dbReference type="FunFam" id="3.30.200.20:FF:000375">
    <property type="entry name" value="Cell division related protein kinase 2"/>
    <property type="match status" value="1"/>
</dbReference>
<keyword evidence="5" id="KW-0723">Serine/threonine-protein kinase</keyword>
<dbReference type="PROSITE" id="PS00107">
    <property type="entry name" value="PROTEIN_KINASE_ATP"/>
    <property type="match status" value="1"/>
</dbReference>
<dbReference type="SMART" id="SM00220">
    <property type="entry name" value="S_TKc"/>
    <property type="match status" value="1"/>
</dbReference>
<dbReference type="Pfam" id="PF00069">
    <property type="entry name" value="Pkinase"/>
    <property type="match status" value="1"/>
</dbReference>
<feature type="domain" description="Protein kinase" evidence="24">
    <location>
        <begin position="13"/>
        <end position="314"/>
    </location>
</feature>
<keyword evidence="26" id="KW-1185">Reference proteome</keyword>
<dbReference type="InterPro" id="IPR050108">
    <property type="entry name" value="CDK"/>
</dbReference>
<comment type="subunit">
    <text evidence="15">May form a complex composed of at least the catalytic subunit CRK2 and a cyclin.</text>
</comment>
<gene>
    <name evidence="25" type="ORF">PPENT_87.1.T0520120</name>
</gene>
<dbReference type="GO" id="GO:0005634">
    <property type="term" value="C:nucleus"/>
    <property type="evidence" value="ECO:0007669"/>
    <property type="project" value="UniProtKB-SubCell"/>
</dbReference>
<evidence type="ECO:0000256" key="4">
    <source>
        <dbReference type="ARBA" id="ARBA00012425"/>
    </source>
</evidence>
<keyword evidence="14" id="KW-0131">Cell cycle</keyword>
<dbReference type="InterPro" id="IPR008271">
    <property type="entry name" value="Ser/Thr_kinase_AS"/>
</dbReference>
<evidence type="ECO:0000256" key="12">
    <source>
        <dbReference type="ARBA" id="ARBA00022840"/>
    </source>
</evidence>
<keyword evidence="9 22" id="KW-0547">Nucleotide-binding</keyword>
<comment type="catalytic activity">
    <reaction evidence="19">
        <text>L-threonyl-[protein] + ATP = O-phospho-L-threonyl-[protein] + ADP + H(+)</text>
        <dbReference type="Rhea" id="RHEA:46608"/>
        <dbReference type="Rhea" id="RHEA-COMP:11060"/>
        <dbReference type="Rhea" id="RHEA-COMP:11605"/>
        <dbReference type="ChEBI" id="CHEBI:15378"/>
        <dbReference type="ChEBI" id="CHEBI:30013"/>
        <dbReference type="ChEBI" id="CHEBI:30616"/>
        <dbReference type="ChEBI" id="CHEBI:61977"/>
        <dbReference type="ChEBI" id="CHEBI:456216"/>
        <dbReference type="EC" id="2.7.11.22"/>
    </reaction>
</comment>
<comment type="catalytic activity">
    <reaction evidence="21">
        <text>[DNA-directed RNA polymerase] + ATP = phospho-[DNA-directed RNA polymerase] + ADP + H(+)</text>
        <dbReference type="Rhea" id="RHEA:10216"/>
        <dbReference type="Rhea" id="RHEA-COMP:11321"/>
        <dbReference type="Rhea" id="RHEA-COMP:11322"/>
        <dbReference type="ChEBI" id="CHEBI:15378"/>
        <dbReference type="ChEBI" id="CHEBI:30616"/>
        <dbReference type="ChEBI" id="CHEBI:43176"/>
        <dbReference type="ChEBI" id="CHEBI:68546"/>
        <dbReference type="ChEBI" id="CHEBI:456216"/>
        <dbReference type="EC" id="2.7.11.23"/>
    </reaction>
</comment>
<evidence type="ECO:0000256" key="14">
    <source>
        <dbReference type="ARBA" id="ARBA00023306"/>
    </source>
</evidence>
<dbReference type="EC" id="2.7.11.23" evidence="3"/>
<dbReference type="Proteomes" id="UP000689195">
    <property type="component" value="Unassembled WGS sequence"/>
</dbReference>
<dbReference type="GO" id="GO:0005524">
    <property type="term" value="F:ATP binding"/>
    <property type="evidence" value="ECO:0007669"/>
    <property type="project" value="UniProtKB-UniRule"/>
</dbReference>
<dbReference type="PANTHER" id="PTHR24056">
    <property type="entry name" value="CELL DIVISION PROTEIN KINASE"/>
    <property type="match status" value="1"/>
</dbReference>
<accession>A0A8S1UZE3</accession>
<proteinExistence type="inferred from homology"/>
<evidence type="ECO:0000256" key="13">
    <source>
        <dbReference type="ARBA" id="ARBA00023242"/>
    </source>
</evidence>
<dbReference type="EC" id="2.7.11.22" evidence="4"/>
<keyword evidence="10" id="KW-0498">Mitosis</keyword>
<evidence type="ECO:0000256" key="8">
    <source>
        <dbReference type="ARBA" id="ARBA00022679"/>
    </source>
</evidence>
<comment type="similarity">
    <text evidence="2">Belongs to the protein kinase superfamily. CMGC Ser/Thr protein kinase family. CDC2/CDKX subfamily.</text>
</comment>
<organism evidence="25 26">
    <name type="scientific">Paramecium pentaurelia</name>
    <dbReference type="NCBI Taxonomy" id="43138"/>
    <lineage>
        <taxon>Eukaryota</taxon>
        <taxon>Sar</taxon>
        <taxon>Alveolata</taxon>
        <taxon>Ciliophora</taxon>
        <taxon>Intramacronucleata</taxon>
        <taxon>Oligohymenophorea</taxon>
        <taxon>Peniculida</taxon>
        <taxon>Parameciidae</taxon>
        <taxon>Paramecium</taxon>
    </lineage>
</organism>
<comment type="caution">
    <text evidence="25">The sequence shown here is derived from an EMBL/GenBank/DDBJ whole genome shotgun (WGS) entry which is preliminary data.</text>
</comment>
<evidence type="ECO:0000256" key="6">
    <source>
        <dbReference type="ARBA" id="ARBA00022553"/>
    </source>
</evidence>
<dbReference type="PROSITE" id="PS50011">
    <property type="entry name" value="PROTEIN_KINASE_DOM"/>
    <property type="match status" value="1"/>
</dbReference>
<dbReference type="PROSITE" id="PS00108">
    <property type="entry name" value="PROTEIN_KINASE_ST"/>
    <property type="match status" value="1"/>
</dbReference>
<comment type="catalytic activity">
    <reaction evidence="20">
        <text>L-seryl-[protein] + ATP = O-phospho-L-seryl-[protein] + ADP + H(+)</text>
        <dbReference type="Rhea" id="RHEA:17989"/>
        <dbReference type="Rhea" id="RHEA-COMP:9863"/>
        <dbReference type="Rhea" id="RHEA-COMP:11604"/>
        <dbReference type="ChEBI" id="CHEBI:15378"/>
        <dbReference type="ChEBI" id="CHEBI:29999"/>
        <dbReference type="ChEBI" id="CHEBI:30616"/>
        <dbReference type="ChEBI" id="CHEBI:83421"/>
        <dbReference type="ChEBI" id="CHEBI:456216"/>
        <dbReference type="EC" id="2.7.11.22"/>
    </reaction>
</comment>
<evidence type="ECO:0000313" key="25">
    <source>
        <dbReference type="EMBL" id="CAD8170061.1"/>
    </source>
</evidence>
<name>A0A8S1UZE3_9CILI</name>
<evidence type="ECO:0000256" key="1">
    <source>
        <dbReference type="ARBA" id="ARBA00004123"/>
    </source>
</evidence>
<sequence>MLPEFGESDAERYEKLEKIGSGTYGVVYKALDKLNGQIVAVKKMTQELEQEGVPSTAIREISLLRELNNPHIVQLKDVVIRNKKLQLVFEYMERDLKALLDSSPKDQSLDKITIKKIIHQILKGIQACHQRRILHRDLKPQNILIDKQGNTKIADFGLARPFQVPIRPYTHEVVTLWYRAPEVLLGAVEYSTPVDIWSVGCIFYELITKKALFTGDSEIDQLFRIFRILGTPNENTWPGVTNLKDYKTTFPNWSPQGFKQLLNRDVDQLAIDLLTRMLKLDPTQRISAKQALNHSNQFPRNQIINPQLNFHEFIISYYFMSERSLSPPDYHELKHAKSIMVIKTSFKKRRSICFKTNQKLQLELNRCNLSCECSNCGKPIGFQLKIHGELPLKETRYQKKKRVLKRFKAIGNAIIFILLYKLEAIKKWKKKMYLLKAARNLTIIRRPAVLQSVHLLPNLQPMKQPINQINEISHAIHTQQTSSNPKELRPFDPSPARPRSRIQIDNQGLSNHEIQQLSEQQQIQKSKETQIELKRLARSKALQKTVEVCSCKSQNILQNSQDEEILLNESQQNPFYQSYQKGPRKSQIQQYLEKMLKNVEQKQVIIKKDNNFKPLNILNEEINKSKIKFHFRSNSQLSLTNYQSQFVPYYEQIRTTTNSSYYNNKKDCLKLIDLMKNKNKFIKIKK</sequence>
<dbReference type="AlphaFoldDB" id="A0A8S1UZE3"/>
<reference evidence="25" key="1">
    <citation type="submission" date="2021-01" db="EMBL/GenBank/DDBJ databases">
        <authorList>
            <consortium name="Genoscope - CEA"/>
            <person name="William W."/>
        </authorList>
    </citation>
    <scope>NUCLEOTIDE SEQUENCE</scope>
</reference>
<dbReference type="GO" id="GO:0051301">
    <property type="term" value="P:cell division"/>
    <property type="evidence" value="ECO:0007669"/>
    <property type="project" value="UniProtKB-KW"/>
</dbReference>
<evidence type="ECO:0000256" key="18">
    <source>
        <dbReference type="ARBA" id="ARBA00042858"/>
    </source>
</evidence>
<dbReference type="FunFam" id="1.10.510.10:FF:000706">
    <property type="entry name" value="Cyclin-dependent kinase 1"/>
    <property type="match status" value="1"/>
</dbReference>
<keyword evidence="7" id="KW-0132">Cell division</keyword>
<keyword evidence="6" id="KW-0597">Phosphoprotein</keyword>
<dbReference type="OrthoDB" id="1732493at2759"/>
<evidence type="ECO:0000256" key="16">
    <source>
        <dbReference type="ARBA" id="ARBA00039612"/>
    </source>
</evidence>
<dbReference type="GO" id="GO:0008353">
    <property type="term" value="F:RNA polymerase II CTD heptapeptide repeat kinase activity"/>
    <property type="evidence" value="ECO:0007669"/>
    <property type="project" value="UniProtKB-EC"/>
</dbReference>
<dbReference type="GO" id="GO:0000086">
    <property type="term" value="P:G2/M transition of mitotic cell cycle"/>
    <property type="evidence" value="ECO:0007669"/>
    <property type="project" value="TreeGrafter"/>
</dbReference>